<evidence type="ECO:0000313" key="1">
    <source>
        <dbReference type="EMBL" id="KIK55648.1"/>
    </source>
</evidence>
<dbReference type="OrthoDB" id="5987198at2759"/>
<dbReference type="HOGENOM" id="CLU_044121_2_1_1"/>
<proteinExistence type="predicted"/>
<evidence type="ECO:0008006" key="3">
    <source>
        <dbReference type="Google" id="ProtNLM"/>
    </source>
</evidence>
<sequence length="347" mass="40505">MLHTATTRLAFFIFPSSSTIERSNETQLLFSEHPNRTRSFEQLSNFHIFWRDHHDWLKNRGYLLRPHYRPSWVGSWVGTNKSRFLCKAYMVPLNHRSVDAIRIVEREPFTMLRRPDSSFISDKLKIGRLPSSNPADRRNHFVPTLETVNLPDSDESGRDSTVVLPCPIPWDTPDFGAVGEVVNFCTQALQYIHSLNVAHNDANDTNIVMDWSPLYPDPPHPLLDTRKMDWSGPSKPRNRTLFPVKYDLIDWDLSNEFVRTDDAPIRVYPDMWGDQSVPEFQRNELCDPFAVDVYCLVNTIQRKFVAVILELISDMTHDDPTKRPTMDEVVSYFEKIRQSLSWWKLHS</sequence>
<evidence type="ECO:0000313" key="2">
    <source>
        <dbReference type="Proteomes" id="UP000053593"/>
    </source>
</evidence>
<dbReference type="InterPro" id="IPR011009">
    <property type="entry name" value="Kinase-like_dom_sf"/>
</dbReference>
<keyword evidence="2" id="KW-1185">Reference proteome</keyword>
<gene>
    <name evidence="1" type="ORF">GYMLUDRAFT_175179</name>
</gene>
<name>A0A0D0CKK1_9AGAR</name>
<dbReference type="Proteomes" id="UP000053593">
    <property type="component" value="Unassembled WGS sequence"/>
</dbReference>
<dbReference type="EMBL" id="KN834804">
    <property type="protein sequence ID" value="KIK55648.1"/>
    <property type="molecule type" value="Genomic_DNA"/>
</dbReference>
<accession>A0A0D0CKK1</accession>
<dbReference type="AlphaFoldDB" id="A0A0D0CKK1"/>
<dbReference type="Gene3D" id="1.10.510.10">
    <property type="entry name" value="Transferase(Phosphotransferase) domain 1"/>
    <property type="match status" value="1"/>
</dbReference>
<dbReference type="SUPFAM" id="SSF56112">
    <property type="entry name" value="Protein kinase-like (PK-like)"/>
    <property type="match status" value="1"/>
</dbReference>
<reference evidence="1 2" key="1">
    <citation type="submission" date="2014-04" db="EMBL/GenBank/DDBJ databases">
        <title>Evolutionary Origins and Diversification of the Mycorrhizal Mutualists.</title>
        <authorList>
            <consortium name="DOE Joint Genome Institute"/>
            <consortium name="Mycorrhizal Genomics Consortium"/>
            <person name="Kohler A."/>
            <person name="Kuo A."/>
            <person name="Nagy L.G."/>
            <person name="Floudas D."/>
            <person name="Copeland A."/>
            <person name="Barry K.W."/>
            <person name="Cichocki N."/>
            <person name="Veneault-Fourrey C."/>
            <person name="LaButti K."/>
            <person name="Lindquist E.A."/>
            <person name="Lipzen A."/>
            <person name="Lundell T."/>
            <person name="Morin E."/>
            <person name="Murat C."/>
            <person name="Riley R."/>
            <person name="Ohm R."/>
            <person name="Sun H."/>
            <person name="Tunlid A."/>
            <person name="Henrissat B."/>
            <person name="Grigoriev I.V."/>
            <person name="Hibbett D.S."/>
            <person name="Martin F."/>
        </authorList>
    </citation>
    <scope>NUCLEOTIDE SEQUENCE [LARGE SCALE GENOMIC DNA]</scope>
    <source>
        <strain evidence="1 2">FD-317 M1</strain>
    </source>
</reference>
<protein>
    <recommendedName>
        <fullName evidence="3">Protein kinase domain-containing protein</fullName>
    </recommendedName>
</protein>
<organism evidence="1 2">
    <name type="scientific">Collybiopsis luxurians FD-317 M1</name>
    <dbReference type="NCBI Taxonomy" id="944289"/>
    <lineage>
        <taxon>Eukaryota</taxon>
        <taxon>Fungi</taxon>
        <taxon>Dikarya</taxon>
        <taxon>Basidiomycota</taxon>
        <taxon>Agaricomycotina</taxon>
        <taxon>Agaricomycetes</taxon>
        <taxon>Agaricomycetidae</taxon>
        <taxon>Agaricales</taxon>
        <taxon>Marasmiineae</taxon>
        <taxon>Omphalotaceae</taxon>
        <taxon>Collybiopsis</taxon>
        <taxon>Collybiopsis luxurians</taxon>
    </lineage>
</organism>